<feature type="transmembrane region" description="Helical" evidence="8">
    <location>
        <begin position="290"/>
        <end position="314"/>
    </location>
</feature>
<dbReference type="GO" id="GO:0030425">
    <property type="term" value="C:dendrite"/>
    <property type="evidence" value="ECO:0007669"/>
    <property type="project" value="TreeGrafter"/>
</dbReference>
<dbReference type="RefSeq" id="XP_055711542.1">
    <property type="nucleotide sequence ID" value="XM_055855567.1"/>
</dbReference>
<dbReference type="EMBL" id="AJVK01022598">
    <property type="status" value="NOT_ANNOTATED_CDS"/>
    <property type="molecule type" value="Genomic_DNA"/>
</dbReference>
<dbReference type="GO" id="GO:0007165">
    <property type="term" value="P:signal transduction"/>
    <property type="evidence" value="ECO:0007669"/>
    <property type="project" value="UniProtKB-KW"/>
</dbReference>
<name>A0A240SYF2_PHLPP</name>
<keyword evidence="10" id="KW-1185">Reference proteome</keyword>
<feature type="transmembrane region" description="Helical" evidence="8">
    <location>
        <begin position="358"/>
        <end position="384"/>
    </location>
</feature>
<feature type="transmembrane region" description="Helical" evidence="8">
    <location>
        <begin position="134"/>
        <end position="155"/>
    </location>
</feature>
<feature type="transmembrane region" description="Helical" evidence="8">
    <location>
        <begin position="74"/>
        <end position="96"/>
    </location>
</feature>
<reference evidence="9" key="1">
    <citation type="submission" date="2022-08" db="UniProtKB">
        <authorList>
            <consortium name="EnsemblMetazoa"/>
        </authorList>
    </citation>
    <scope>IDENTIFICATION</scope>
    <source>
        <strain evidence="9">Israel</strain>
    </source>
</reference>
<evidence type="ECO:0000256" key="2">
    <source>
        <dbReference type="ARBA" id="ARBA00022475"/>
    </source>
</evidence>
<dbReference type="EnsemblMetazoa" id="PPAI013085-RA">
    <property type="protein sequence ID" value="PPAI013085-PA"/>
    <property type="gene ID" value="PPAI013085"/>
</dbReference>
<accession>A0A240SYF2</accession>
<dbReference type="GO" id="GO:0008049">
    <property type="term" value="P:male courtship behavior"/>
    <property type="evidence" value="ECO:0007669"/>
    <property type="project" value="TreeGrafter"/>
</dbReference>
<keyword evidence="3 8" id="KW-0812">Transmembrane</keyword>
<comment type="function">
    <text evidence="8">Gustatory receptor which mediates acceptance or avoidance behavior, depending on its substrates.</text>
</comment>
<evidence type="ECO:0000256" key="5">
    <source>
        <dbReference type="ARBA" id="ARBA00023136"/>
    </source>
</evidence>
<dbReference type="GeneID" id="129806794"/>
<dbReference type="GO" id="GO:0050909">
    <property type="term" value="P:sensory perception of taste"/>
    <property type="evidence" value="ECO:0007669"/>
    <property type="project" value="InterPro"/>
</dbReference>
<dbReference type="AlphaFoldDB" id="A0A240SYF2"/>
<evidence type="ECO:0000256" key="7">
    <source>
        <dbReference type="ARBA" id="ARBA00023224"/>
    </source>
</evidence>
<feature type="transmembrane region" description="Helical" evidence="8">
    <location>
        <begin position="162"/>
        <end position="189"/>
    </location>
</feature>
<comment type="subcellular location">
    <subcellularLocation>
        <location evidence="1 8">Cell membrane</location>
        <topology evidence="1 8">Multi-pass membrane protein</topology>
    </subcellularLocation>
</comment>
<keyword evidence="5 8" id="KW-0472">Membrane</keyword>
<dbReference type="KEGG" id="ppap:129806794"/>
<keyword evidence="7 8" id="KW-0807">Transducer</keyword>
<evidence type="ECO:0000256" key="1">
    <source>
        <dbReference type="ARBA" id="ARBA00004651"/>
    </source>
</evidence>
<dbReference type="GO" id="GO:0007635">
    <property type="term" value="P:chemosensory behavior"/>
    <property type="evidence" value="ECO:0007669"/>
    <property type="project" value="TreeGrafter"/>
</dbReference>
<dbReference type="Pfam" id="PF08395">
    <property type="entry name" value="7tm_7"/>
    <property type="match status" value="1"/>
</dbReference>
<feature type="transmembrane region" description="Helical" evidence="8">
    <location>
        <begin position="258"/>
        <end position="278"/>
    </location>
</feature>
<dbReference type="VEuPathDB" id="VectorBase:PPAPM1_008745"/>
<organism evidence="9 10">
    <name type="scientific">Phlebotomus papatasi</name>
    <name type="common">Sandfly</name>
    <dbReference type="NCBI Taxonomy" id="29031"/>
    <lineage>
        <taxon>Eukaryota</taxon>
        <taxon>Metazoa</taxon>
        <taxon>Ecdysozoa</taxon>
        <taxon>Arthropoda</taxon>
        <taxon>Hexapoda</taxon>
        <taxon>Insecta</taxon>
        <taxon>Pterygota</taxon>
        <taxon>Neoptera</taxon>
        <taxon>Endopterygota</taxon>
        <taxon>Diptera</taxon>
        <taxon>Nematocera</taxon>
        <taxon>Psychodoidea</taxon>
        <taxon>Psychodidae</taxon>
        <taxon>Phlebotomus</taxon>
        <taxon>Phlebotomus</taxon>
    </lineage>
</organism>
<evidence type="ECO:0000256" key="6">
    <source>
        <dbReference type="ARBA" id="ARBA00023170"/>
    </source>
</evidence>
<comment type="similarity">
    <text evidence="8">Belongs to the insect chemoreceptor superfamily. Gustatory receptor (GR) family.</text>
</comment>
<evidence type="ECO:0000256" key="4">
    <source>
        <dbReference type="ARBA" id="ARBA00022989"/>
    </source>
</evidence>
<dbReference type="PANTHER" id="PTHR21143">
    <property type="entry name" value="INVERTEBRATE GUSTATORY RECEPTOR"/>
    <property type="match status" value="1"/>
</dbReference>
<feature type="transmembrane region" description="Helical" evidence="8">
    <location>
        <begin position="40"/>
        <end position="62"/>
    </location>
</feature>
<proteinExistence type="inferred from homology"/>
<evidence type="ECO:0000256" key="3">
    <source>
        <dbReference type="ARBA" id="ARBA00022692"/>
    </source>
</evidence>
<sequence length="417" mass="47366">MDFLAFSEVFFKRFCFFGINPWYRKLGKQTEGKKNVEQGAISPIIVTIMLLVYWCGIIISFFMNHKANDKISAISNIIQLLLNGIALTTVLINVLLRFQLFDDIVMGFHVIDENLKGVGKSLKYSNSVISSRNIVIAFGSYLALSICFDCYVVIIKYEMAPFWYWVVSTLPSVIYSLSMLQSMFIIAWISTRCNKLNALLRFDSQANYLRALPTVQMVTGSMKGRIQKSLDLIKKVYTIMSDICQLSHNVDNFLGPSFLATITAIFAVTSIQVYYIYVTSVTMNVLPESSGFTIWSLLASLNMVIMNIFLIIAITTICDRVNTETIQILQNFSEFQINKEVPAELSIWLHPMISHMKFTAFGFFSIDYTMLCGFVTASVTYLVIFIQFYSIEAEHGTTSIIRNTEKGQAQAFRSIMD</sequence>
<keyword evidence="4 8" id="KW-1133">Transmembrane helix</keyword>
<dbReference type="GO" id="GO:0030424">
    <property type="term" value="C:axon"/>
    <property type="evidence" value="ECO:0007669"/>
    <property type="project" value="TreeGrafter"/>
</dbReference>
<evidence type="ECO:0000313" key="10">
    <source>
        <dbReference type="Proteomes" id="UP000092462"/>
    </source>
</evidence>
<protein>
    <recommendedName>
        <fullName evidence="8">Gustatory receptor</fullName>
    </recommendedName>
</protein>
<dbReference type="VEuPathDB" id="VectorBase:PPAI013085"/>
<dbReference type="GO" id="GO:0043025">
    <property type="term" value="C:neuronal cell body"/>
    <property type="evidence" value="ECO:0007669"/>
    <property type="project" value="TreeGrafter"/>
</dbReference>
<evidence type="ECO:0000313" key="9">
    <source>
        <dbReference type="EnsemblMetazoa" id="PPAI013085-PA"/>
    </source>
</evidence>
<keyword evidence="2 8" id="KW-1003">Cell membrane</keyword>
<dbReference type="PANTHER" id="PTHR21143:SF104">
    <property type="entry name" value="GUSTATORY RECEPTOR 8A-RELATED"/>
    <property type="match status" value="1"/>
</dbReference>
<dbReference type="InterPro" id="IPR013604">
    <property type="entry name" value="7TM_chemorcpt"/>
</dbReference>
<evidence type="ECO:0000256" key="8">
    <source>
        <dbReference type="RuleBase" id="RU363108"/>
    </source>
</evidence>
<dbReference type="GO" id="GO:0005886">
    <property type="term" value="C:plasma membrane"/>
    <property type="evidence" value="ECO:0007669"/>
    <property type="project" value="UniProtKB-SubCell"/>
</dbReference>
<keyword evidence="6 8" id="KW-0675">Receptor</keyword>
<dbReference type="OrthoDB" id="6366728at2759"/>
<dbReference type="Proteomes" id="UP000092462">
    <property type="component" value="Unassembled WGS sequence"/>
</dbReference>